<organism evidence="2 3">
    <name type="scientific">Tubulinosema ratisbonensis</name>
    <dbReference type="NCBI Taxonomy" id="291195"/>
    <lineage>
        <taxon>Eukaryota</taxon>
        <taxon>Fungi</taxon>
        <taxon>Fungi incertae sedis</taxon>
        <taxon>Microsporidia</taxon>
        <taxon>Tubulinosematoidea</taxon>
        <taxon>Tubulinosematidae</taxon>
        <taxon>Tubulinosema</taxon>
    </lineage>
</organism>
<dbReference type="STRING" id="291195.A0A437AL52"/>
<keyword evidence="3" id="KW-1185">Reference proteome</keyword>
<dbReference type="Gene3D" id="3.30.740.10">
    <property type="entry name" value="Protein Inhibitor Of Neuronal Nitric Oxide Synthase"/>
    <property type="match status" value="1"/>
</dbReference>
<evidence type="ECO:0000313" key="2">
    <source>
        <dbReference type="EMBL" id="RVD91736.1"/>
    </source>
</evidence>
<dbReference type="CDD" id="cd21450">
    <property type="entry name" value="DLC-like_DYNLL1-like"/>
    <property type="match status" value="1"/>
</dbReference>
<dbReference type="InterPro" id="IPR001372">
    <property type="entry name" value="Dynein_light_chain_typ-1/2"/>
</dbReference>
<sequence>MDDKEKSIKEIEENINNEIKEEELKEKELTKEEIITEKELEEELVEESKIKNEEENKLVIEDPSKEIKPNKSKETVLKTPDLSVNKSLTIETIIKEESETAENICNILIELIKKYPDDKYSSKFPKYLKCKMEEQFGKGWNVFVGEHFCGVCSYEEDTLVQVKVGYMMVLIFKTYISDDQ</sequence>
<dbReference type="VEuPathDB" id="MicrosporidiaDB:TUBRATIS_18040"/>
<dbReference type="AlphaFoldDB" id="A0A437AL52"/>
<keyword evidence="1" id="KW-0175">Coiled coil</keyword>
<dbReference type="SMART" id="SM01375">
    <property type="entry name" value="Dynein_light"/>
    <property type="match status" value="1"/>
</dbReference>
<evidence type="ECO:0000256" key="1">
    <source>
        <dbReference type="SAM" id="Coils"/>
    </source>
</evidence>
<gene>
    <name evidence="2" type="ORF">TUBRATIS_18040</name>
</gene>
<comment type="caution">
    <text evidence="2">The sequence shown here is derived from an EMBL/GenBank/DDBJ whole genome shotgun (WGS) entry which is preliminary data.</text>
</comment>
<dbReference type="EMBL" id="RCSS01000427">
    <property type="protein sequence ID" value="RVD91736.1"/>
    <property type="molecule type" value="Genomic_DNA"/>
</dbReference>
<dbReference type="GO" id="GO:0007017">
    <property type="term" value="P:microtubule-based process"/>
    <property type="evidence" value="ECO:0007669"/>
    <property type="project" value="InterPro"/>
</dbReference>
<dbReference type="GO" id="GO:0030286">
    <property type="term" value="C:dynein complex"/>
    <property type="evidence" value="ECO:0007669"/>
    <property type="project" value="InterPro"/>
</dbReference>
<protein>
    <submittedName>
        <fullName evidence="2">Dynein light chain 1</fullName>
    </submittedName>
</protein>
<reference evidence="2 3" key="1">
    <citation type="submission" date="2018-10" db="EMBL/GenBank/DDBJ databases">
        <title>Draft genome sequence of the microsporidian Tubulinosema ratisbonensis.</title>
        <authorList>
            <person name="Polonais V."/>
            <person name="Peyretaillade E."/>
            <person name="Niehus S."/>
            <person name="Wawrzyniak I."/>
            <person name="Franchet A."/>
            <person name="Gaspin C."/>
            <person name="Reichstadt M."/>
            <person name="Belser C."/>
            <person name="Labadie K."/>
            <person name="Delbac F."/>
            <person name="Ferrandon D."/>
        </authorList>
    </citation>
    <scope>NUCLEOTIDE SEQUENCE [LARGE SCALE GENOMIC DNA]</scope>
    <source>
        <strain evidence="2 3">Franzen</strain>
    </source>
</reference>
<dbReference type="SUPFAM" id="SSF54648">
    <property type="entry name" value="DLC"/>
    <property type="match status" value="1"/>
</dbReference>
<dbReference type="InterPro" id="IPR037177">
    <property type="entry name" value="DLC_sf"/>
</dbReference>
<dbReference type="Pfam" id="PF01221">
    <property type="entry name" value="Dynein_light"/>
    <property type="match status" value="1"/>
</dbReference>
<proteinExistence type="predicted"/>
<evidence type="ECO:0000313" key="3">
    <source>
        <dbReference type="Proteomes" id="UP000282876"/>
    </source>
</evidence>
<name>A0A437AL52_9MICR</name>
<dbReference type="Proteomes" id="UP000282876">
    <property type="component" value="Unassembled WGS sequence"/>
</dbReference>
<dbReference type="OrthoDB" id="2191457at2759"/>
<feature type="coiled-coil region" evidence="1">
    <location>
        <begin position="1"/>
        <end position="57"/>
    </location>
</feature>
<accession>A0A437AL52</accession>